<dbReference type="PROSITE" id="PS00409">
    <property type="entry name" value="PROKAR_NTER_METHYL"/>
    <property type="match status" value="1"/>
</dbReference>
<reference evidence="3" key="1">
    <citation type="submission" date="2018-06" db="EMBL/GenBank/DDBJ databases">
        <authorList>
            <person name="Zhirakovskaya E."/>
        </authorList>
    </citation>
    <scope>NUCLEOTIDE SEQUENCE</scope>
</reference>
<dbReference type="Gene3D" id="3.30.700.10">
    <property type="entry name" value="Glycoprotein, Type 4 Pilin"/>
    <property type="match status" value="1"/>
</dbReference>
<evidence type="ECO:0000256" key="1">
    <source>
        <dbReference type="ARBA" id="ARBA00022481"/>
    </source>
</evidence>
<keyword evidence="2" id="KW-0812">Transmembrane</keyword>
<keyword evidence="2" id="KW-1133">Transmembrane helix</keyword>
<dbReference type="NCBIfam" id="TIGR02532">
    <property type="entry name" value="IV_pilin_GFxxxE"/>
    <property type="match status" value="1"/>
</dbReference>
<evidence type="ECO:0000256" key="2">
    <source>
        <dbReference type="SAM" id="Phobius"/>
    </source>
</evidence>
<keyword evidence="1" id="KW-0488">Methylation</keyword>
<dbReference type="EMBL" id="UOFJ01000476">
    <property type="protein sequence ID" value="VAW69916.1"/>
    <property type="molecule type" value="Genomic_DNA"/>
</dbReference>
<dbReference type="SUPFAM" id="SSF54523">
    <property type="entry name" value="Pili subunits"/>
    <property type="match status" value="1"/>
</dbReference>
<gene>
    <name evidence="3" type="ORF">MNBD_GAMMA10-266</name>
</gene>
<dbReference type="Pfam" id="PF07963">
    <property type="entry name" value="N_methyl"/>
    <property type="match status" value="1"/>
</dbReference>
<dbReference type="PANTHER" id="PTHR30093">
    <property type="entry name" value="GENERAL SECRETION PATHWAY PROTEIN G"/>
    <property type="match status" value="1"/>
</dbReference>
<name>A0A3B0YNE9_9ZZZZ</name>
<dbReference type="InterPro" id="IPR012902">
    <property type="entry name" value="N_methyl_site"/>
</dbReference>
<evidence type="ECO:0008006" key="4">
    <source>
        <dbReference type="Google" id="ProtNLM"/>
    </source>
</evidence>
<accession>A0A3B0YNE9</accession>
<evidence type="ECO:0000313" key="3">
    <source>
        <dbReference type="EMBL" id="VAW69916.1"/>
    </source>
</evidence>
<organism evidence="3">
    <name type="scientific">hydrothermal vent metagenome</name>
    <dbReference type="NCBI Taxonomy" id="652676"/>
    <lineage>
        <taxon>unclassified sequences</taxon>
        <taxon>metagenomes</taxon>
        <taxon>ecological metagenomes</taxon>
    </lineage>
</organism>
<dbReference type="PANTHER" id="PTHR30093:SF34">
    <property type="entry name" value="PREPILIN PEPTIDASE-DEPENDENT PROTEIN D"/>
    <property type="match status" value="1"/>
</dbReference>
<feature type="transmembrane region" description="Helical" evidence="2">
    <location>
        <begin position="12"/>
        <end position="33"/>
    </location>
</feature>
<proteinExistence type="predicted"/>
<keyword evidence="2" id="KW-0472">Membrane</keyword>
<dbReference type="InterPro" id="IPR045584">
    <property type="entry name" value="Pilin-like"/>
</dbReference>
<dbReference type="AlphaFoldDB" id="A0A3B0YNE9"/>
<protein>
    <recommendedName>
        <fullName evidence="4">Type IV pilus biogenesis protein PilE</fullName>
    </recommendedName>
</protein>
<sequence>MNKQSGFTLIELMIVIAIIGVLSTVGMIAYGTYTAKGERNRGCVMVMPEMARDLEIYRQVNSSYTTSFATLNTVLKASKEWSATPTDTTLAHTYSIAAGSSSDIASTFKISCTPKSVESDGFDKTGCGVLSYDNFGRKGATRKTGKTLDSCWR</sequence>